<evidence type="ECO:0000313" key="13">
    <source>
        <dbReference type="Proteomes" id="UP000611640"/>
    </source>
</evidence>
<keyword evidence="3" id="KW-0597">Phosphoprotein</keyword>
<dbReference type="KEGG" id="atl:Athai_29370"/>
<name>A0A7R7HXS5_9ACTN</name>
<dbReference type="Proteomes" id="UP000611640">
    <property type="component" value="Chromosome"/>
</dbReference>
<dbReference type="InterPro" id="IPR006439">
    <property type="entry name" value="HAD-SF_hydro_IA"/>
</dbReference>
<dbReference type="EMBL" id="AP023355">
    <property type="protein sequence ID" value="BCJ35434.1"/>
    <property type="molecule type" value="Genomic_DNA"/>
</dbReference>
<evidence type="ECO:0000256" key="8">
    <source>
        <dbReference type="ARBA" id="ARBA00044926"/>
    </source>
</evidence>
<feature type="region of interest" description="Disordered" evidence="11">
    <location>
        <begin position="170"/>
        <end position="189"/>
    </location>
</feature>
<evidence type="ECO:0000256" key="2">
    <source>
        <dbReference type="ARBA" id="ARBA00006171"/>
    </source>
</evidence>
<evidence type="ECO:0000256" key="9">
    <source>
        <dbReference type="ARBA" id="ARBA00044968"/>
    </source>
</evidence>
<dbReference type="SFLD" id="SFLDG01129">
    <property type="entry name" value="C1.5:_HAD__Beta-PGM__Phosphata"/>
    <property type="match status" value="1"/>
</dbReference>
<dbReference type="InterPro" id="IPR023198">
    <property type="entry name" value="PGP-like_dom2"/>
</dbReference>
<accession>A0A7R7HXS5</accession>
<keyword evidence="4" id="KW-0479">Metal-binding</keyword>
<evidence type="ECO:0000256" key="5">
    <source>
        <dbReference type="ARBA" id="ARBA00022842"/>
    </source>
</evidence>
<dbReference type="InterPro" id="IPR036412">
    <property type="entry name" value="HAD-like_sf"/>
</dbReference>
<dbReference type="Pfam" id="PF00702">
    <property type="entry name" value="Hydrolase"/>
    <property type="match status" value="1"/>
</dbReference>
<feature type="region of interest" description="Disordered" evidence="11">
    <location>
        <begin position="48"/>
        <end position="77"/>
    </location>
</feature>
<evidence type="ECO:0000313" key="12">
    <source>
        <dbReference type="EMBL" id="BCJ35434.1"/>
    </source>
</evidence>
<evidence type="ECO:0000256" key="4">
    <source>
        <dbReference type="ARBA" id="ARBA00022723"/>
    </source>
</evidence>
<keyword evidence="5" id="KW-0460">Magnesium</keyword>
<dbReference type="AlphaFoldDB" id="A0A7R7HXS5"/>
<dbReference type="PANTHER" id="PTHR46193:SF18">
    <property type="entry name" value="HEXITOL PHOSPHATASE B"/>
    <property type="match status" value="1"/>
</dbReference>
<evidence type="ECO:0000256" key="1">
    <source>
        <dbReference type="ARBA" id="ARBA00001946"/>
    </source>
</evidence>
<comment type="similarity">
    <text evidence="2">Belongs to the HAD-like hydrolase superfamily. CbbY/CbbZ/Gph/YieH family.</text>
</comment>
<evidence type="ECO:0000256" key="3">
    <source>
        <dbReference type="ARBA" id="ARBA00022553"/>
    </source>
</evidence>
<dbReference type="NCBIfam" id="TIGR02009">
    <property type="entry name" value="PGMB-YQAB-SF"/>
    <property type="match status" value="1"/>
</dbReference>
<feature type="compositionally biased region" description="Basic and acidic residues" evidence="11">
    <location>
        <begin position="62"/>
        <end position="72"/>
    </location>
</feature>
<gene>
    <name evidence="12" type="ORF">Athai_29370</name>
</gene>
<comment type="catalytic activity">
    <reaction evidence="8">
        <text>beta-D-glucose 1-phosphate = beta-D-glucose 6-phosphate</text>
        <dbReference type="Rhea" id="RHEA:20113"/>
        <dbReference type="ChEBI" id="CHEBI:57684"/>
        <dbReference type="ChEBI" id="CHEBI:58247"/>
        <dbReference type="EC" id="5.4.2.6"/>
    </reaction>
</comment>
<protein>
    <recommendedName>
        <fullName evidence="10">Beta-phosphoglucomutase</fullName>
        <ecNumber evidence="9">5.4.2.6</ecNumber>
    </recommendedName>
</protein>
<keyword evidence="7" id="KW-0119">Carbohydrate metabolism</keyword>
<proteinExistence type="inferred from homology"/>
<evidence type="ECO:0000256" key="10">
    <source>
        <dbReference type="ARBA" id="ARBA00044991"/>
    </source>
</evidence>
<dbReference type="NCBIfam" id="TIGR01509">
    <property type="entry name" value="HAD-SF-IA-v3"/>
    <property type="match status" value="1"/>
</dbReference>
<organism evidence="12 13">
    <name type="scientific">Actinocatenispora thailandica</name>
    <dbReference type="NCBI Taxonomy" id="227318"/>
    <lineage>
        <taxon>Bacteria</taxon>
        <taxon>Bacillati</taxon>
        <taxon>Actinomycetota</taxon>
        <taxon>Actinomycetes</taxon>
        <taxon>Micromonosporales</taxon>
        <taxon>Micromonosporaceae</taxon>
        <taxon>Actinocatenispora</taxon>
    </lineage>
</organism>
<dbReference type="SUPFAM" id="SSF56784">
    <property type="entry name" value="HAD-like"/>
    <property type="match status" value="1"/>
</dbReference>
<dbReference type="SFLD" id="SFLDS00003">
    <property type="entry name" value="Haloacid_Dehalogenase"/>
    <property type="match status" value="1"/>
</dbReference>
<evidence type="ECO:0000256" key="7">
    <source>
        <dbReference type="ARBA" id="ARBA00023277"/>
    </source>
</evidence>
<reference evidence="12 13" key="1">
    <citation type="submission" date="2020-08" db="EMBL/GenBank/DDBJ databases">
        <title>Whole genome shotgun sequence of Actinocatenispora thailandica NBRC 105041.</title>
        <authorList>
            <person name="Komaki H."/>
            <person name="Tamura T."/>
        </authorList>
    </citation>
    <scope>NUCLEOTIDE SEQUENCE [LARGE SCALE GENOMIC DNA]</scope>
    <source>
        <strain evidence="12 13">NBRC 105041</strain>
    </source>
</reference>
<dbReference type="GO" id="GO:0008801">
    <property type="term" value="F:beta-phosphoglucomutase activity"/>
    <property type="evidence" value="ECO:0007669"/>
    <property type="project" value="UniProtKB-EC"/>
</dbReference>
<comment type="cofactor">
    <cofactor evidence="1">
        <name>Mg(2+)</name>
        <dbReference type="ChEBI" id="CHEBI:18420"/>
    </cofactor>
</comment>
<dbReference type="InterPro" id="IPR010976">
    <property type="entry name" value="B-phosphoglucomutase_hydrolase"/>
</dbReference>
<dbReference type="EC" id="5.4.2.6" evidence="9"/>
<keyword evidence="6" id="KW-0413">Isomerase</keyword>
<dbReference type="PANTHER" id="PTHR46193">
    <property type="entry name" value="6-PHOSPHOGLUCONATE PHOSPHATASE"/>
    <property type="match status" value="1"/>
</dbReference>
<sequence>MTVGIRRRECVIGVASSLISDLRHAPPCFLGNWAEIVTARKIVPGAGRATAHRPGAVGADARPNRRLDHGEATAHGTPRHSVPIPLFAITIGAVLGLPNGVRACLFDLDGVLTRTAVVHAEAWRRMFDGYLAERARREHATAQPFTQSDYDRYVDGKPRQDGTRSFLASRGITLPEGSPDDPPTAETVRGLGNRKNELVLRLIHDEGVDAYPGSVRYVHAARRAGLRRAVVSSSANCRQVLAAAGIQDLFEEIVDGVVAARDGLAGKPAPDTFLAAARTLGVTPGEAAVFEDALSGVAAGHAGHFGLVVGVDRVGQADALREHGADVVVDDLAELIDADIPEAEPHTARH</sequence>
<dbReference type="InterPro" id="IPR023214">
    <property type="entry name" value="HAD_sf"/>
</dbReference>
<keyword evidence="13" id="KW-1185">Reference proteome</keyword>
<dbReference type="Gene3D" id="3.40.50.1000">
    <property type="entry name" value="HAD superfamily/HAD-like"/>
    <property type="match status" value="1"/>
</dbReference>
<dbReference type="Gene3D" id="1.10.150.240">
    <property type="entry name" value="Putative phosphatase, domain 2"/>
    <property type="match status" value="1"/>
</dbReference>
<evidence type="ECO:0000256" key="11">
    <source>
        <dbReference type="SAM" id="MobiDB-lite"/>
    </source>
</evidence>
<dbReference type="InterPro" id="IPR051600">
    <property type="entry name" value="Beta-PGM-like"/>
</dbReference>
<evidence type="ECO:0000256" key="6">
    <source>
        <dbReference type="ARBA" id="ARBA00023235"/>
    </source>
</evidence>
<dbReference type="PRINTS" id="PR00413">
    <property type="entry name" value="HADHALOGNASE"/>
</dbReference>
<dbReference type="GO" id="GO:0046872">
    <property type="term" value="F:metal ion binding"/>
    <property type="evidence" value="ECO:0007669"/>
    <property type="project" value="UniProtKB-KW"/>
</dbReference>